<evidence type="ECO:0000256" key="3">
    <source>
        <dbReference type="ARBA" id="ARBA00022786"/>
    </source>
</evidence>
<feature type="compositionally biased region" description="Polar residues" evidence="4">
    <location>
        <begin position="70"/>
        <end position="79"/>
    </location>
</feature>
<evidence type="ECO:0000313" key="7">
    <source>
        <dbReference type="Proteomes" id="UP000327013"/>
    </source>
</evidence>
<dbReference type="AlphaFoldDB" id="A0A660KQA6"/>
<dbReference type="InterPro" id="IPR011333">
    <property type="entry name" value="SKP1/BTB/POZ_sf"/>
</dbReference>
<evidence type="ECO:0000259" key="5">
    <source>
        <dbReference type="Pfam" id="PF03931"/>
    </source>
</evidence>
<evidence type="ECO:0000256" key="4">
    <source>
        <dbReference type="SAM" id="MobiDB-lite"/>
    </source>
</evidence>
<keyword evidence="7" id="KW-1185">Reference proteome</keyword>
<dbReference type="OrthoDB" id="7827685at2759"/>
<proteinExistence type="inferred from homology"/>
<dbReference type="GO" id="GO:0009867">
    <property type="term" value="P:jasmonic acid mediated signaling pathway"/>
    <property type="evidence" value="ECO:0007669"/>
    <property type="project" value="UniProtKB-ARBA"/>
</dbReference>
<dbReference type="UniPathway" id="UPA00143"/>
<dbReference type="InterPro" id="IPR016897">
    <property type="entry name" value="SKP1"/>
</dbReference>
<gene>
    <name evidence="6" type="ORF">FH972_011096</name>
</gene>
<reference evidence="6 7" key="1">
    <citation type="submission" date="2019-06" db="EMBL/GenBank/DDBJ databases">
        <title>A chromosomal-level reference genome of Carpinus fangiana (Coryloideae, Betulaceae).</title>
        <authorList>
            <person name="Yang X."/>
            <person name="Wang Z."/>
            <person name="Zhang L."/>
            <person name="Hao G."/>
            <person name="Liu J."/>
            <person name="Yang Y."/>
        </authorList>
    </citation>
    <scope>NUCLEOTIDE SEQUENCE [LARGE SCALE GENOMIC DNA]</scope>
    <source>
        <strain evidence="6">Cfa_2016G</strain>
        <tissue evidence="6">Leaf</tissue>
    </source>
</reference>
<dbReference type="Gene3D" id="3.30.710.10">
    <property type="entry name" value="Potassium Channel Kv1.1, Chain A"/>
    <property type="match status" value="1"/>
</dbReference>
<comment type="similarity">
    <text evidence="2">Belongs to the SKP1 family.</text>
</comment>
<dbReference type="EMBL" id="CM017324">
    <property type="protein sequence ID" value="KAE8038602.1"/>
    <property type="molecule type" value="Genomic_DNA"/>
</dbReference>
<dbReference type="GO" id="GO:0016567">
    <property type="term" value="P:protein ubiquitination"/>
    <property type="evidence" value="ECO:0007669"/>
    <property type="project" value="UniProtKB-UniPathway"/>
</dbReference>
<feature type="region of interest" description="Disordered" evidence="4">
    <location>
        <begin position="1"/>
        <end position="88"/>
    </location>
</feature>
<dbReference type="Proteomes" id="UP000327013">
    <property type="component" value="Chromosome 4"/>
</dbReference>
<dbReference type="InterPro" id="IPR001232">
    <property type="entry name" value="SKP1-like"/>
</dbReference>
<sequence length="172" mass="18896">MPEACSTDTEAEAPAPTKREETAKAFKGMRRDSPAQPLLYDKTPQPNWAPLARAHHHHSNERHPAPPSATPTHGHSSKSGDVVPDNAHQIKDDYADNGIPLLNVTSKILSKVIKYCKKHVEAPKAAAASEDRFASSDDDLKAWDAEFVKVDQATLFNLILVCLLPYKLKSPN</sequence>
<dbReference type="GO" id="GO:0006511">
    <property type="term" value="P:ubiquitin-dependent protein catabolic process"/>
    <property type="evidence" value="ECO:0007669"/>
    <property type="project" value="InterPro"/>
</dbReference>
<name>A0A660KQA6_9ROSI</name>
<evidence type="ECO:0000256" key="1">
    <source>
        <dbReference type="ARBA" id="ARBA00004906"/>
    </source>
</evidence>
<dbReference type="PANTHER" id="PTHR11165">
    <property type="entry name" value="SKP1"/>
    <property type="match status" value="1"/>
</dbReference>
<dbReference type="SUPFAM" id="SSF54695">
    <property type="entry name" value="POZ domain"/>
    <property type="match status" value="1"/>
</dbReference>
<evidence type="ECO:0000313" key="6">
    <source>
        <dbReference type="EMBL" id="KAE8038602.1"/>
    </source>
</evidence>
<accession>A0A660KQA6</accession>
<evidence type="ECO:0000256" key="2">
    <source>
        <dbReference type="ARBA" id="ARBA00009993"/>
    </source>
</evidence>
<keyword evidence="3" id="KW-0833">Ubl conjugation pathway</keyword>
<comment type="pathway">
    <text evidence="1">Protein modification; protein ubiquitination.</text>
</comment>
<dbReference type="SMART" id="SM00512">
    <property type="entry name" value="Skp1"/>
    <property type="match status" value="1"/>
</dbReference>
<organism evidence="6 7">
    <name type="scientific">Carpinus fangiana</name>
    <dbReference type="NCBI Taxonomy" id="176857"/>
    <lineage>
        <taxon>Eukaryota</taxon>
        <taxon>Viridiplantae</taxon>
        <taxon>Streptophyta</taxon>
        <taxon>Embryophyta</taxon>
        <taxon>Tracheophyta</taxon>
        <taxon>Spermatophyta</taxon>
        <taxon>Magnoliopsida</taxon>
        <taxon>eudicotyledons</taxon>
        <taxon>Gunneridae</taxon>
        <taxon>Pentapetalae</taxon>
        <taxon>rosids</taxon>
        <taxon>fabids</taxon>
        <taxon>Fagales</taxon>
        <taxon>Betulaceae</taxon>
        <taxon>Carpinus</taxon>
    </lineage>
</organism>
<feature type="domain" description="SKP1 component POZ" evidence="5">
    <location>
        <begin position="88"/>
        <end position="120"/>
    </location>
</feature>
<dbReference type="InterPro" id="IPR016073">
    <property type="entry name" value="Skp1_comp_POZ"/>
</dbReference>
<feature type="compositionally biased region" description="Basic and acidic residues" evidence="4">
    <location>
        <begin position="17"/>
        <end position="33"/>
    </location>
</feature>
<dbReference type="Pfam" id="PF03931">
    <property type="entry name" value="Skp1_POZ"/>
    <property type="match status" value="1"/>
</dbReference>
<protein>
    <recommendedName>
        <fullName evidence="5">SKP1 component POZ domain-containing protein</fullName>
    </recommendedName>
</protein>